<sequence>MLKVLIDGSGDMPEGWEEKYQFQIVPIPIQIGDKTYYQGVDINPSLFYELVQDEKNRPKTAAPSPDMIKTLIENLYDAGDTVLSINVSGKMSATVQMVQKAAEELKNKIEVITFDSNAGSAVLALMARDARLRDIAGETIEQILEKLRLLRDQLIIVLTLDNLEFAYRSGRVGKLQAALTSILDIKPIVTLKEGLLSMSDLVRTRRKSLEKIVAKVYQRFGNEAIKVAIVHSQDRPTAELLQKMISDTLNVTETIFTELSISVAANLGPKTVGIVAYPEMI</sequence>
<gene>
    <name evidence="2" type="ORF">CFX1CAM_1553</name>
</gene>
<evidence type="ECO:0000256" key="1">
    <source>
        <dbReference type="ARBA" id="ARBA00023121"/>
    </source>
</evidence>
<dbReference type="KEGG" id="abat:CFX1CAM_1553"/>
<dbReference type="SUPFAM" id="SSF82549">
    <property type="entry name" value="DAK1/DegV-like"/>
    <property type="match status" value="1"/>
</dbReference>
<reference evidence="3" key="1">
    <citation type="submission" date="2017-05" db="EMBL/GenBank/DDBJ databases">
        <authorList>
            <person name="Kirkegaard R."/>
            <person name="Mcilroy J S."/>
        </authorList>
    </citation>
    <scope>NUCLEOTIDE SEQUENCE [LARGE SCALE GENOMIC DNA]</scope>
</reference>
<dbReference type="InterPro" id="IPR003797">
    <property type="entry name" value="DegV"/>
</dbReference>
<organism evidence="2 3">
    <name type="scientific">Candidatus Brevifilum fermentans</name>
    <dbReference type="NCBI Taxonomy" id="1986204"/>
    <lineage>
        <taxon>Bacteria</taxon>
        <taxon>Bacillati</taxon>
        <taxon>Chloroflexota</taxon>
        <taxon>Anaerolineae</taxon>
        <taxon>Anaerolineales</taxon>
        <taxon>Anaerolineaceae</taxon>
        <taxon>Candidatus Brevifilum</taxon>
    </lineage>
</organism>
<dbReference type="InterPro" id="IPR050270">
    <property type="entry name" value="DegV_domain_contain"/>
</dbReference>
<evidence type="ECO:0000313" key="2">
    <source>
        <dbReference type="EMBL" id="SMX54618.1"/>
    </source>
</evidence>
<protein>
    <recommendedName>
        <fullName evidence="4">DegV family protein</fullName>
    </recommendedName>
</protein>
<dbReference type="Gene3D" id="3.40.50.10170">
    <property type="match status" value="1"/>
</dbReference>
<dbReference type="AlphaFoldDB" id="A0A1Y6K6V4"/>
<dbReference type="PANTHER" id="PTHR33434:SF2">
    <property type="entry name" value="FATTY ACID-BINDING PROTEIN TM_1468"/>
    <property type="match status" value="1"/>
</dbReference>
<evidence type="ECO:0000313" key="3">
    <source>
        <dbReference type="Proteomes" id="UP000195514"/>
    </source>
</evidence>
<dbReference type="PROSITE" id="PS51482">
    <property type="entry name" value="DEGV"/>
    <property type="match status" value="1"/>
</dbReference>
<dbReference type="EMBL" id="LT859958">
    <property type="protein sequence ID" value="SMX54618.1"/>
    <property type="molecule type" value="Genomic_DNA"/>
</dbReference>
<dbReference type="Pfam" id="PF02645">
    <property type="entry name" value="DegV"/>
    <property type="match status" value="1"/>
</dbReference>
<keyword evidence="3" id="KW-1185">Reference proteome</keyword>
<dbReference type="GO" id="GO:0008289">
    <property type="term" value="F:lipid binding"/>
    <property type="evidence" value="ECO:0007669"/>
    <property type="project" value="UniProtKB-KW"/>
</dbReference>
<dbReference type="Proteomes" id="UP000195514">
    <property type="component" value="Chromosome I"/>
</dbReference>
<evidence type="ECO:0008006" key="4">
    <source>
        <dbReference type="Google" id="ProtNLM"/>
    </source>
</evidence>
<accession>A0A1Y6K6V4</accession>
<keyword evidence="1" id="KW-0446">Lipid-binding</keyword>
<proteinExistence type="predicted"/>
<dbReference type="OrthoDB" id="9780660at2"/>
<dbReference type="RefSeq" id="WP_087862446.1">
    <property type="nucleotide sequence ID" value="NZ_LT859958.1"/>
</dbReference>
<dbReference type="Gene3D" id="3.30.1180.10">
    <property type="match status" value="1"/>
</dbReference>
<name>A0A1Y6K6V4_9CHLR</name>
<dbReference type="NCBIfam" id="TIGR00762">
    <property type="entry name" value="DegV"/>
    <property type="match status" value="1"/>
</dbReference>
<dbReference type="PANTHER" id="PTHR33434">
    <property type="entry name" value="DEGV DOMAIN-CONTAINING PROTEIN DR_1986-RELATED"/>
    <property type="match status" value="1"/>
</dbReference>
<dbReference type="InterPro" id="IPR043168">
    <property type="entry name" value="DegV_C"/>
</dbReference>